<dbReference type="EMBL" id="GEDV01012080">
    <property type="protein sequence ID" value="JAP76477.1"/>
    <property type="molecule type" value="Transcribed_RNA"/>
</dbReference>
<organism evidence="2">
    <name type="scientific">Rhipicephalus appendiculatus</name>
    <name type="common">Brown ear tick</name>
    <dbReference type="NCBI Taxonomy" id="34631"/>
    <lineage>
        <taxon>Eukaryota</taxon>
        <taxon>Metazoa</taxon>
        <taxon>Ecdysozoa</taxon>
        <taxon>Arthropoda</taxon>
        <taxon>Chelicerata</taxon>
        <taxon>Arachnida</taxon>
        <taxon>Acari</taxon>
        <taxon>Parasitiformes</taxon>
        <taxon>Ixodida</taxon>
        <taxon>Ixodoidea</taxon>
        <taxon>Ixodidae</taxon>
        <taxon>Rhipicephalinae</taxon>
        <taxon>Rhipicephalus</taxon>
        <taxon>Rhipicephalus</taxon>
    </lineage>
</organism>
<accession>A0A131YC50</accession>
<name>A0A131YC50_RHIAP</name>
<protein>
    <submittedName>
        <fullName evidence="2">Fos-like antigen, invertebrate</fullName>
    </submittedName>
</protein>
<reference evidence="2" key="1">
    <citation type="journal article" date="2016" name="Ticks Tick Borne Dis.">
        <title>De novo assembly and annotation of the salivary gland transcriptome of Rhipicephalus appendiculatus male and female ticks during blood feeding.</title>
        <authorList>
            <person name="de Castro M.H."/>
            <person name="de Klerk D."/>
            <person name="Pienaar R."/>
            <person name="Latif A.A."/>
            <person name="Rees D.J."/>
            <person name="Mans B.J."/>
        </authorList>
    </citation>
    <scope>NUCLEOTIDE SEQUENCE</scope>
    <source>
        <tissue evidence="2">Salivary glands</tissue>
    </source>
</reference>
<sequence>MYCATSESADLRLSVADILSSMANGVPEPPATTTYSTFSGVTGIPTRTTATLTPTTLKNIEESFMEYQRFPPAPVEHQHQAGFVPPVVNIAQYQQQQQQQQGIVKKSREGGWVPRGRAK</sequence>
<feature type="region of interest" description="Disordered" evidence="1">
    <location>
        <begin position="96"/>
        <end position="119"/>
    </location>
</feature>
<proteinExistence type="predicted"/>
<evidence type="ECO:0000256" key="1">
    <source>
        <dbReference type="SAM" id="MobiDB-lite"/>
    </source>
</evidence>
<dbReference type="AlphaFoldDB" id="A0A131YC50"/>
<evidence type="ECO:0000313" key="2">
    <source>
        <dbReference type="EMBL" id="JAP76477.1"/>
    </source>
</evidence>